<sequence>MLQDAIRARLEAALDHKEGMRGWSPAAERGLATGGPDHPVIRLSLDDVVRLAALACEEWASSNEP</sequence>
<keyword evidence="2" id="KW-1185">Reference proteome</keyword>
<dbReference type="Proteomes" id="UP000603200">
    <property type="component" value="Unassembled WGS sequence"/>
</dbReference>
<gene>
    <name evidence="1" type="ORF">Ahu01nite_098160</name>
</gene>
<proteinExistence type="predicted"/>
<organism evidence="1 2">
    <name type="scientific">Winogradskya humida</name>
    <dbReference type="NCBI Taxonomy" id="113566"/>
    <lineage>
        <taxon>Bacteria</taxon>
        <taxon>Bacillati</taxon>
        <taxon>Actinomycetota</taxon>
        <taxon>Actinomycetes</taxon>
        <taxon>Micromonosporales</taxon>
        <taxon>Micromonosporaceae</taxon>
        <taxon>Winogradskya</taxon>
    </lineage>
</organism>
<dbReference type="EMBL" id="BOMN01000149">
    <property type="protein sequence ID" value="GIE26714.1"/>
    <property type="molecule type" value="Genomic_DNA"/>
</dbReference>
<reference evidence="1 2" key="1">
    <citation type="submission" date="2021-01" db="EMBL/GenBank/DDBJ databases">
        <title>Whole genome shotgun sequence of Actinoplanes humidus NBRC 14915.</title>
        <authorList>
            <person name="Komaki H."/>
            <person name="Tamura T."/>
        </authorList>
    </citation>
    <scope>NUCLEOTIDE SEQUENCE [LARGE SCALE GENOMIC DNA]</scope>
    <source>
        <strain evidence="1 2">NBRC 14915</strain>
    </source>
</reference>
<accession>A0ABQ4A7A4</accession>
<comment type="caution">
    <text evidence="1">The sequence shown here is derived from an EMBL/GenBank/DDBJ whole genome shotgun (WGS) entry which is preliminary data.</text>
</comment>
<name>A0ABQ4A7A4_9ACTN</name>
<evidence type="ECO:0000313" key="2">
    <source>
        <dbReference type="Proteomes" id="UP000603200"/>
    </source>
</evidence>
<protein>
    <submittedName>
        <fullName evidence="1">Uncharacterized protein</fullName>
    </submittedName>
</protein>
<evidence type="ECO:0000313" key="1">
    <source>
        <dbReference type="EMBL" id="GIE26714.1"/>
    </source>
</evidence>